<dbReference type="Proteomes" id="UP000029221">
    <property type="component" value="Unassembled WGS sequence"/>
</dbReference>
<name>A0A090Q798_9FLAO</name>
<dbReference type="AlphaFoldDB" id="A0A090Q798"/>
<evidence type="ECO:0000313" key="1">
    <source>
        <dbReference type="EMBL" id="GAK97638.1"/>
    </source>
</evidence>
<dbReference type="eggNOG" id="ENOG5030ZGM">
    <property type="taxonomic scope" value="Bacteria"/>
</dbReference>
<dbReference type="STRING" id="319236.BST91_06355"/>
<dbReference type="RefSeq" id="WP_042279359.1">
    <property type="nucleotide sequence ID" value="NZ_BBML01000006.1"/>
</dbReference>
<keyword evidence="2" id="KW-1185">Reference proteome</keyword>
<proteinExistence type="predicted"/>
<sequence length="135" mass="15739">MKTVDLDFGRFEFYPDLVIGTINEGVHFDKKLNETLRNNIVYHYGVHHPIGYISVRENNYSVDPMIHLENKKFDNLCSVAIVENRIYGMSSIALEAKFFKPGKLKSFITPEDALIWTNKQIENSIRNKELKYQLV</sequence>
<gene>
    <name evidence="1" type="ORF">JCM19294_174</name>
</gene>
<dbReference type="EMBL" id="BBML01000006">
    <property type="protein sequence ID" value="GAK97638.1"/>
    <property type="molecule type" value="Genomic_DNA"/>
</dbReference>
<reference evidence="1" key="1">
    <citation type="journal article" date="2014" name="Genome Announc.">
        <title>Draft Genome Sequences of Marine Flavobacterium Nonlabens Strains NR17, NR24, NR27, NR32, NR33, and Ara13.</title>
        <authorList>
            <person name="Nakanishi M."/>
            <person name="Meirelles P."/>
            <person name="Suzuki R."/>
            <person name="Takatani N."/>
            <person name="Mino S."/>
            <person name="Suda W."/>
            <person name="Oshima K."/>
            <person name="Hattori M."/>
            <person name="Ohkuma M."/>
            <person name="Hosokawa M."/>
            <person name="Miyashita K."/>
            <person name="Thompson F.L."/>
            <person name="Niwa A."/>
            <person name="Sawabe T."/>
            <person name="Sawabe T."/>
        </authorList>
    </citation>
    <scope>NUCLEOTIDE SEQUENCE [LARGE SCALE GENOMIC DNA]</scope>
    <source>
        <strain evidence="1">JCM 19294</strain>
    </source>
</reference>
<accession>A0A2S7TBY6</accession>
<protein>
    <submittedName>
        <fullName evidence="1">Uncharacterized protein</fullName>
    </submittedName>
</protein>
<accession>A0A090Q798</accession>
<dbReference type="OrthoDB" id="1144359at2"/>
<evidence type="ECO:0000313" key="2">
    <source>
        <dbReference type="Proteomes" id="UP000029221"/>
    </source>
</evidence>
<comment type="caution">
    <text evidence="1">The sequence shown here is derived from an EMBL/GenBank/DDBJ whole genome shotgun (WGS) entry which is preliminary data.</text>
</comment>
<organism evidence="1 2">
    <name type="scientific">Nonlabens tegetincola</name>
    <dbReference type="NCBI Taxonomy" id="323273"/>
    <lineage>
        <taxon>Bacteria</taxon>
        <taxon>Pseudomonadati</taxon>
        <taxon>Bacteroidota</taxon>
        <taxon>Flavobacteriia</taxon>
        <taxon>Flavobacteriales</taxon>
        <taxon>Flavobacteriaceae</taxon>
        <taxon>Nonlabens</taxon>
    </lineage>
</organism>